<organism evidence="7">
    <name type="scientific">Paraconexibacter sp. AEG42_29</name>
    <dbReference type="NCBI Taxonomy" id="2997339"/>
    <lineage>
        <taxon>Bacteria</taxon>
        <taxon>Bacillati</taxon>
        <taxon>Actinomycetota</taxon>
        <taxon>Thermoleophilia</taxon>
        <taxon>Solirubrobacterales</taxon>
        <taxon>Paraconexibacteraceae</taxon>
        <taxon>Paraconexibacter</taxon>
    </lineage>
</organism>
<dbReference type="Gene3D" id="2.30.22.10">
    <property type="entry name" value="Head domain of nucleotide exchange factor GrpE"/>
    <property type="match status" value="1"/>
</dbReference>
<dbReference type="Gene3D" id="3.90.20.20">
    <property type="match status" value="1"/>
</dbReference>
<dbReference type="GO" id="GO:0042803">
    <property type="term" value="F:protein homodimerization activity"/>
    <property type="evidence" value="ECO:0007669"/>
    <property type="project" value="InterPro"/>
</dbReference>
<evidence type="ECO:0000256" key="2">
    <source>
        <dbReference type="ARBA" id="ARBA00023186"/>
    </source>
</evidence>
<evidence type="ECO:0000256" key="1">
    <source>
        <dbReference type="ARBA" id="ARBA00009054"/>
    </source>
</evidence>
<dbReference type="KEGG" id="parq:DSM112329_00256"/>
<protein>
    <recommendedName>
        <fullName evidence="3 4">Protein GrpE</fullName>
    </recommendedName>
    <alternativeName>
        <fullName evidence="3">HSP-70 cofactor</fullName>
    </alternativeName>
</protein>
<feature type="compositionally biased region" description="Low complexity" evidence="6">
    <location>
        <begin position="70"/>
        <end position="84"/>
    </location>
</feature>
<dbReference type="InterPro" id="IPR000740">
    <property type="entry name" value="GrpE"/>
</dbReference>
<dbReference type="InterPro" id="IPR009012">
    <property type="entry name" value="GrpE_head"/>
</dbReference>
<evidence type="ECO:0000256" key="3">
    <source>
        <dbReference type="HAMAP-Rule" id="MF_01151"/>
    </source>
</evidence>
<dbReference type="PANTHER" id="PTHR21237">
    <property type="entry name" value="GRPE PROTEIN"/>
    <property type="match status" value="1"/>
</dbReference>
<dbReference type="RefSeq" id="WP_354699998.1">
    <property type="nucleotide sequence ID" value="NZ_CP114014.1"/>
</dbReference>
<keyword evidence="3" id="KW-0963">Cytoplasm</keyword>
<keyword evidence="3 4" id="KW-0346">Stress response</keyword>
<feature type="region of interest" description="Disordered" evidence="6">
    <location>
        <begin position="1"/>
        <end position="89"/>
    </location>
</feature>
<comment type="subunit">
    <text evidence="3">Homodimer.</text>
</comment>
<evidence type="ECO:0000313" key="7">
    <source>
        <dbReference type="EMBL" id="XAY03441.1"/>
    </source>
</evidence>
<dbReference type="HAMAP" id="MF_01151">
    <property type="entry name" value="GrpE"/>
    <property type="match status" value="1"/>
</dbReference>
<dbReference type="SUPFAM" id="SSF51064">
    <property type="entry name" value="Head domain of nucleotide exchange factor GrpE"/>
    <property type="match status" value="1"/>
</dbReference>
<dbReference type="SUPFAM" id="SSF58014">
    <property type="entry name" value="Coiled-coil domain of nucleotide exchange factor GrpE"/>
    <property type="match status" value="1"/>
</dbReference>
<keyword evidence="2 3" id="KW-0143">Chaperone</keyword>
<proteinExistence type="inferred from homology"/>
<evidence type="ECO:0000256" key="4">
    <source>
        <dbReference type="RuleBase" id="RU000639"/>
    </source>
</evidence>
<dbReference type="CDD" id="cd00446">
    <property type="entry name" value="GrpE"/>
    <property type="match status" value="1"/>
</dbReference>
<feature type="compositionally biased region" description="Low complexity" evidence="6">
    <location>
        <begin position="46"/>
        <end position="57"/>
    </location>
</feature>
<dbReference type="GO" id="GO:0006457">
    <property type="term" value="P:protein folding"/>
    <property type="evidence" value="ECO:0007669"/>
    <property type="project" value="InterPro"/>
</dbReference>
<comment type="function">
    <text evidence="3 4">Participates actively in the response to hyperosmotic and heat shock by preventing the aggregation of stress-denatured proteins, in association with DnaK and GrpE. It is the nucleotide exchange factor for DnaK and may function as a thermosensor. Unfolded proteins bind initially to DnaJ; upon interaction with the DnaJ-bound protein, DnaK hydrolyzes its bound ATP, resulting in the formation of a stable complex. GrpE releases ADP from DnaK; ATP binding to DnaK triggers the release of the substrate protein, thus completing the reaction cycle. Several rounds of ATP-dependent interactions between DnaJ, DnaK and GrpE are required for fully efficient folding.</text>
</comment>
<dbReference type="PROSITE" id="PS01071">
    <property type="entry name" value="GRPE"/>
    <property type="match status" value="1"/>
</dbReference>
<evidence type="ECO:0000256" key="6">
    <source>
        <dbReference type="SAM" id="MobiDB-lite"/>
    </source>
</evidence>
<feature type="compositionally biased region" description="Low complexity" evidence="6">
    <location>
        <begin position="19"/>
        <end position="33"/>
    </location>
</feature>
<dbReference type="AlphaFoldDB" id="A0AAU7APZ7"/>
<dbReference type="Pfam" id="PF01025">
    <property type="entry name" value="GrpE"/>
    <property type="match status" value="1"/>
</dbReference>
<dbReference type="EMBL" id="CP114014">
    <property type="protein sequence ID" value="XAY03441.1"/>
    <property type="molecule type" value="Genomic_DNA"/>
</dbReference>
<dbReference type="GO" id="GO:0005737">
    <property type="term" value="C:cytoplasm"/>
    <property type="evidence" value="ECO:0007669"/>
    <property type="project" value="UniProtKB-SubCell"/>
</dbReference>
<reference evidence="7" key="1">
    <citation type="submission" date="2022-12" db="EMBL/GenBank/DDBJ databases">
        <title>Paraconexibacter alkalitolerans sp. nov. and Baekduia alba sp. nov., isolated from soil and emended description of the genera Paraconexibacter (Chun et al., 2020) and Baekduia (An et al., 2020).</title>
        <authorList>
            <person name="Vieira S."/>
            <person name="Huber K.J."/>
            <person name="Geppert A."/>
            <person name="Wolf J."/>
            <person name="Neumann-Schaal M."/>
            <person name="Muesken M."/>
            <person name="Overmann J."/>
        </authorList>
    </citation>
    <scope>NUCLEOTIDE SEQUENCE</scope>
    <source>
        <strain evidence="7">AEG42_29</strain>
    </source>
</reference>
<sequence length="227" mass="23147">MSAADQNPAGEAVPDGPLVDPEPAPDAADPAVDGGIDPRIADGEAADAAAPVAAEDGSTGALASDDTPDAEAAAAGGDAPADAPAPEPDYQDLYLRSAAEMDNLRKRARRDVGAAEARGVAKLAKELLPALDNLDRALAAAEAADGDAEHTLTRGIRLVQNELTAALTRVGITVEIPLGAPFDPHRHEALTQMPKENTPPGLVIDVYQPGYVYGDAVLRAAKVVVSA</sequence>
<evidence type="ECO:0000256" key="5">
    <source>
        <dbReference type="RuleBase" id="RU004478"/>
    </source>
</evidence>
<gene>
    <name evidence="3" type="primary">grpE</name>
    <name evidence="7" type="ORF">DSM112329_00256</name>
</gene>
<dbReference type="GO" id="GO:0000774">
    <property type="term" value="F:adenyl-nucleotide exchange factor activity"/>
    <property type="evidence" value="ECO:0007669"/>
    <property type="project" value="InterPro"/>
</dbReference>
<dbReference type="InterPro" id="IPR013805">
    <property type="entry name" value="GrpE_CC"/>
</dbReference>
<dbReference type="PRINTS" id="PR00773">
    <property type="entry name" value="GRPEPROTEIN"/>
</dbReference>
<comment type="subcellular location">
    <subcellularLocation>
        <location evidence="3">Cytoplasm</location>
    </subcellularLocation>
</comment>
<name>A0AAU7APZ7_9ACTN</name>
<dbReference type="GO" id="GO:0051082">
    <property type="term" value="F:unfolded protein binding"/>
    <property type="evidence" value="ECO:0007669"/>
    <property type="project" value="TreeGrafter"/>
</dbReference>
<dbReference type="PANTHER" id="PTHR21237:SF23">
    <property type="entry name" value="GRPE PROTEIN HOMOLOG, MITOCHONDRIAL"/>
    <property type="match status" value="1"/>
</dbReference>
<dbReference type="GO" id="GO:0051087">
    <property type="term" value="F:protein-folding chaperone binding"/>
    <property type="evidence" value="ECO:0007669"/>
    <property type="project" value="InterPro"/>
</dbReference>
<comment type="similarity">
    <text evidence="1 3 5">Belongs to the GrpE family.</text>
</comment>
<accession>A0AAU7APZ7</accession>